<evidence type="ECO:0000313" key="2">
    <source>
        <dbReference type="EMBL" id="ROW13612.1"/>
    </source>
</evidence>
<organism evidence="2 3">
    <name type="scientific">Cytospora leucostoma</name>
    <dbReference type="NCBI Taxonomy" id="1230097"/>
    <lineage>
        <taxon>Eukaryota</taxon>
        <taxon>Fungi</taxon>
        <taxon>Dikarya</taxon>
        <taxon>Ascomycota</taxon>
        <taxon>Pezizomycotina</taxon>
        <taxon>Sordariomycetes</taxon>
        <taxon>Sordariomycetidae</taxon>
        <taxon>Diaporthales</taxon>
        <taxon>Cytosporaceae</taxon>
        <taxon>Cytospora</taxon>
    </lineage>
</organism>
<keyword evidence="3" id="KW-1185">Reference proteome</keyword>
<evidence type="ECO:0000313" key="3">
    <source>
        <dbReference type="Proteomes" id="UP000285146"/>
    </source>
</evidence>
<accession>A0A423XC64</accession>
<dbReference type="InParanoid" id="A0A423XC64"/>
<gene>
    <name evidence="2" type="ORF">VPNG_04563</name>
</gene>
<protein>
    <submittedName>
        <fullName evidence="2">Uncharacterized protein</fullName>
    </submittedName>
</protein>
<dbReference type="EMBL" id="LKEB01000018">
    <property type="protein sequence ID" value="ROW13612.1"/>
    <property type="molecule type" value="Genomic_DNA"/>
</dbReference>
<evidence type="ECO:0000256" key="1">
    <source>
        <dbReference type="SAM" id="MobiDB-lite"/>
    </source>
</evidence>
<dbReference type="Proteomes" id="UP000285146">
    <property type="component" value="Unassembled WGS sequence"/>
</dbReference>
<reference evidence="2 3" key="1">
    <citation type="submission" date="2015-09" db="EMBL/GenBank/DDBJ databases">
        <title>Host preference determinants of Valsa canker pathogens revealed by comparative genomics.</title>
        <authorList>
            <person name="Yin Z."/>
            <person name="Huang L."/>
        </authorList>
    </citation>
    <scope>NUCLEOTIDE SEQUENCE [LARGE SCALE GENOMIC DNA]</scope>
    <source>
        <strain evidence="2 3">SXYLt</strain>
    </source>
</reference>
<proteinExistence type="predicted"/>
<dbReference type="AlphaFoldDB" id="A0A423XC64"/>
<name>A0A423XC64_9PEZI</name>
<sequence length="200" mass="23701">MSQDERWRKPPGKCLAYTDRPSGIRTYQVEPCQTCWDEAQEREARAAEERADRESEERLAFWAAFRHREAYIPASHRYVEPRKRKPDTNRHPRHTWPTTPQPARRSLPASMCVFHFHRYICPRCKRVYPGKPYYFEALRRCPAAEMQAHNPSWTPEQCPRKRLLPSYYAPVFGRLCEACVDDMGKWVDQINAGYRGSRVQ</sequence>
<feature type="region of interest" description="Disordered" evidence="1">
    <location>
        <begin position="79"/>
        <end position="102"/>
    </location>
</feature>
<feature type="compositionally biased region" description="Basic and acidic residues" evidence="1">
    <location>
        <begin position="79"/>
        <end position="90"/>
    </location>
</feature>
<comment type="caution">
    <text evidence="2">The sequence shown here is derived from an EMBL/GenBank/DDBJ whole genome shotgun (WGS) entry which is preliminary data.</text>
</comment>